<organism evidence="2 3">
    <name type="scientific">Agrilus planipennis</name>
    <name type="common">Emerald ash borer</name>
    <name type="synonym">Agrilus marcopoli</name>
    <dbReference type="NCBI Taxonomy" id="224129"/>
    <lineage>
        <taxon>Eukaryota</taxon>
        <taxon>Metazoa</taxon>
        <taxon>Ecdysozoa</taxon>
        <taxon>Arthropoda</taxon>
        <taxon>Hexapoda</taxon>
        <taxon>Insecta</taxon>
        <taxon>Pterygota</taxon>
        <taxon>Neoptera</taxon>
        <taxon>Endopterygota</taxon>
        <taxon>Coleoptera</taxon>
        <taxon>Polyphaga</taxon>
        <taxon>Elateriformia</taxon>
        <taxon>Buprestoidea</taxon>
        <taxon>Buprestidae</taxon>
        <taxon>Agrilinae</taxon>
        <taxon>Agrilus</taxon>
    </lineage>
</organism>
<feature type="region of interest" description="Disordered" evidence="1">
    <location>
        <begin position="627"/>
        <end position="833"/>
    </location>
</feature>
<accession>A0A1W4X8N4</accession>
<dbReference type="KEGG" id="apln:108741971"/>
<dbReference type="InParanoid" id="A0A1W4X8N4"/>
<protein>
    <submittedName>
        <fullName evidence="3">Uncharacterized protein LOC108741971</fullName>
    </submittedName>
</protein>
<feature type="compositionally biased region" description="Polar residues" evidence="1">
    <location>
        <begin position="63"/>
        <end position="72"/>
    </location>
</feature>
<feature type="compositionally biased region" description="Basic and acidic residues" evidence="1">
    <location>
        <begin position="1358"/>
        <end position="1370"/>
    </location>
</feature>
<feature type="region of interest" description="Disordered" evidence="1">
    <location>
        <begin position="975"/>
        <end position="995"/>
    </location>
</feature>
<feature type="compositionally biased region" description="Basic and acidic residues" evidence="1">
    <location>
        <begin position="788"/>
        <end position="799"/>
    </location>
</feature>
<feature type="compositionally biased region" description="Polar residues" evidence="1">
    <location>
        <begin position="238"/>
        <end position="255"/>
    </location>
</feature>
<feature type="compositionally biased region" description="Polar residues" evidence="1">
    <location>
        <begin position="803"/>
        <end position="813"/>
    </location>
</feature>
<gene>
    <name evidence="3" type="primary">LOC108741971</name>
</gene>
<feature type="region of interest" description="Disordered" evidence="1">
    <location>
        <begin position="182"/>
        <end position="212"/>
    </location>
</feature>
<name>A0A1W4X8N4_AGRPL</name>
<feature type="compositionally biased region" description="Basic residues" evidence="1">
    <location>
        <begin position="259"/>
        <end position="268"/>
    </location>
</feature>
<feature type="compositionally biased region" description="Pro residues" evidence="1">
    <location>
        <begin position="506"/>
        <end position="531"/>
    </location>
</feature>
<feature type="region of interest" description="Disordered" evidence="1">
    <location>
        <begin position="1293"/>
        <end position="1370"/>
    </location>
</feature>
<reference evidence="3" key="1">
    <citation type="submission" date="2025-08" db="UniProtKB">
        <authorList>
            <consortium name="RefSeq"/>
        </authorList>
    </citation>
    <scope>IDENTIFICATION</scope>
    <source>
        <tissue evidence="3">Entire body</tissue>
    </source>
</reference>
<dbReference type="GeneID" id="108741971"/>
<dbReference type="OrthoDB" id="8197936at2759"/>
<feature type="compositionally biased region" description="Polar residues" evidence="1">
    <location>
        <begin position="709"/>
        <end position="732"/>
    </location>
</feature>
<feature type="compositionally biased region" description="Polar residues" evidence="1">
    <location>
        <begin position="633"/>
        <end position="653"/>
    </location>
</feature>
<feature type="region of interest" description="Disordered" evidence="1">
    <location>
        <begin position="238"/>
        <end position="391"/>
    </location>
</feature>
<feature type="compositionally biased region" description="Polar residues" evidence="1">
    <location>
        <begin position="568"/>
        <end position="585"/>
    </location>
</feature>
<feature type="compositionally biased region" description="Basic residues" evidence="1">
    <location>
        <begin position="1"/>
        <end position="10"/>
    </location>
</feature>
<feature type="compositionally biased region" description="Polar residues" evidence="1">
    <location>
        <begin position="594"/>
        <end position="607"/>
    </location>
</feature>
<evidence type="ECO:0000256" key="1">
    <source>
        <dbReference type="SAM" id="MobiDB-lite"/>
    </source>
</evidence>
<feature type="compositionally biased region" description="Basic and acidic residues" evidence="1">
    <location>
        <begin position="1341"/>
        <end position="1350"/>
    </location>
</feature>
<feature type="compositionally biased region" description="Low complexity" evidence="1">
    <location>
        <begin position="106"/>
        <end position="124"/>
    </location>
</feature>
<feature type="compositionally biased region" description="Acidic residues" evidence="1">
    <location>
        <begin position="372"/>
        <end position="384"/>
    </location>
</feature>
<feature type="compositionally biased region" description="Basic and acidic residues" evidence="1">
    <location>
        <begin position="345"/>
        <end position="371"/>
    </location>
</feature>
<feature type="compositionally biased region" description="Basic residues" evidence="1">
    <location>
        <begin position="985"/>
        <end position="994"/>
    </location>
</feature>
<feature type="compositionally biased region" description="Polar residues" evidence="1">
    <location>
        <begin position="293"/>
        <end position="344"/>
    </location>
</feature>
<feature type="compositionally biased region" description="Basic and acidic residues" evidence="1">
    <location>
        <begin position="754"/>
        <end position="764"/>
    </location>
</feature>
<proteinExistence type="predicted"/>
<feature type="compositionally biased region" description="Low complexity" evidence="1">
    <location>
        <begin position="734"/>
        <end position="750"/>
    </location>
</feature>
<feature type="compositionally biased region" description="Polar residues" evidence="1">
    <location>
        <begin position="765"/>
        <end position="785"/>
    </location>
</feature>
<feature type="region of interest" description="Disordered" evidence="1">
    <location>
        <begin position="104"/>
        <end position="130"/>
    </location>
</feature>
<evidence type="ECO:0000313" key="3">
    <source>
        <dbReference type="RefSeq" id="XP_018332461.1"/>
    </source>
</evidence>
<feature type="compositionally biased region" description="Polar residues" evidence="1">
    <location>
        <begin position="191"/>
        <end position="205"/>
    </location>
</feature>
<feature type="compositionally biased region" description="Polar residues" evidence="1">
    <location>
        <begin position="11"/>
        <end position="54"/>
    </location>
</feature>
<feature type="compositionally biased region" description="Polar residues" evidence="1">
    <location>
        <begin position="821"/>
        <end position="833"/>
    </location>
</feature>
<feature type="region of interest" description="Disordered" evidence="1">
    <location>
        <begin position="1082"/>
        <end position="1105"/>
    </location>
</feature>
<feature type="compositionally biased region" description="Basic and acidic residues" evidence="1">
    <location>
        <begin position="676"/>
        <end position="688"/>
    </location>
</feature>
<feature type="region of interest" description="Disordered" evidence="1">
    <location>
        <begin position="499"/>
        <end position="612"/>
    </location>
</feature>
<sequence length="1563" mass="175229">MGKKGKRTRWRTLTLNGHESDSESSGTAPSFKFSKSYQPRYSKYPYSSQSTPTRKFQYEGKSTRSSSTTSEQKITFNEDEYTRITTPRQDVLFKKGYLSKPKNYHTQTSTGTTCSTANSTSTCTPDHHSADGAEGTDLEYESQFVFPNVFVDQNGIYYLNSLEPFPFVVYNAAPAYYPPECPSSKTKRYSTDSAVESASPNNEEVLTNGGGLDSTTLSGVPVFQQEFLQSSTSINYYSNGASQNDAHTDPRSSSNDVRRLKKKRRKRLSTLQQQSQEGPASSEHTDNGESDEVLSQSETGSNVGETSYVSSLQINTPEKQSESITQDRSVPKTDSTNASLSTHGSESENERDVESSGHVKQIDSCDIKDDKEDAEESISEEELSNNECKAKEDESHIENHSLAHHSDVVVAHKEGEDVIVEVESKTDNVNINASTESSVEETQKNSYQLKPDAEEFVPRALRHPQHLPLNPALQFVNLPPTYMPIPIINPIGSLPPTTQQSFSPVFLPPPGIPPPLNIVSQPQPPPPPPQPSSSSLDTKAICTYQPSIQNVTTEPTSKQETSTKEVESSITNIKSESLVNDVTENVNDKVKESQIPNGSENQQTNKVPHQGNRIDIAQIVFKLEEAAKEQNQEKPQQNVQRRQNKFNNRSPQRTFYGDNRQKVFGNGPRRNNFYNRRNEQSHKIHENNMKQQKPAENQPAKKSEVKNQKLPTSENILRNDVNSIDNVSQVRLKSSPNRSFSTSSRSAPNPVSIVEKKIQNDQKVHQSPVNCSKMVQQQSAQSPARNGSKFDKQDRKSDKPQFVQRNHSSPRNSIQHKEIAVQNSPKKLSNSQNQWISVFNRKKRRNKNQEDSENETNQDLIEVESFESSFVAQVNDVKESPDNVLANEVEVINPSEKLENVQHSLENVSVAQGQPVSEAHPKEDTTIPENVNDKSEEAVLIVESQEVPATKIVSEEDNQKLEEKNINSEKKAGTNKFEKKIQNKSTKKSQKAQSRKIMITDPDTSFILHTNPTDVTEDNECKPLKIEAPEDVHLGEDDKVEEVIENSSKDDLPIAAVVTEEPVKDNIQENVEETVASHVEAVVTDEAAGTASDTSDKKSKRKKKRVTLKSNLNKNRSASSSSSVLNVDDPYNYLLEDIILKDSDNKTNEEISEELDRIIQKGMYTSLEEKLKTINVSDSTEDQFFKMLNCDSFVQKKPAQSNTTSIKITDFASILKNSIFGGKQAEQAQKVEASFPQITFSNVEDLPQPSTSRSGFFLENPETTELIKNITNNTVDVEPPLFQICMVEHHPNVKSKSDNKLKCKNKRSKRPSSPLQPNPKIIEITNDSKGTTTTNSKVSRKNGDFFRDSNESGNDTLIDEREDKVSPLENGKETLYPITQAVKEWMTKTRETTPDIEILKSPDVILKEFIESDSEIEETETGSARDIGAIAEKIPNGYSNHNGVGEVVKKMTPEEEVTLFTANDDWSLSPQTSIEEEDLLECWDNEIPKNPSEIDPVLNKKMNGKIENGFGEDDDDVIEEYESKYGKNEDYLKLKAEVEEQKKRMNFAKHGNLPYRAICCNIM</sequence>
<feature type="region of interest" description="Disordered" evidence="1">
    <location>
        <begin position="1"/>
        <end position="72"/>
    </location>
</feature>
<feature type="compositionally biased region" description="Polar residues" evidence="1">
    <location>
        <begin position="544"/>
        <end position="560"/>
    </location>
</feature>
<dbReference type="Proteomes" id="UP000192223">
    <property type="component" value="Unplaced"/>
</dbReference>
<feature type="compositionally biased region" description="Polar residues" evidence="1">
    <location>
        <begin position="1325"/>
        <end position="1337"/>
    </location>
</feature>
<keyword evidence="2" id="KW-1185">Reference proteome</keyword>
<feature type="compositionally biased region" description="Polar residues" evidence="1">
    <location>
        <begin position="269"/>
        <end position="279"/>
    </location>
</feature>
<dbReference type="RefSeq" id="XP_018332461.1">
    <property type="nucleotide sequence ID" value="XM_018476959.1"/>
</dbReference>
<evidence type="ECO:0000313" key="2">
    <source>
        <dbReference type="Proteomes" id="UP000192223"/>
    </source>
</evidence>